<dbReference type="RefSeq" id="XP_016616369.1">
    <property type="nucleotide sequence ID" value="XM_016767577.1"/>
</dbReference>
<dbReference type="HOGENOM" id="CLU_018398_0_3_1"/>
<dbReference type="GeneID" id="27702784"/>
<dbReference type="SUPFAM" id="SSF53335">
    <property type="entry name" value="S-adenosyl-L-methionine-dependent methyltransferases"/>
    <property type="match status" value="1"/>
</dbReference>
<dbReference type="GO" id="GO:0032259">
    <property type="term" value="P:methylation"/>
    <property type="evidence" value="ECO:0007669"/>
    <property type="project" value="InterPro"/>
</dbReference>
<dbReference type="InterPro" id="IPR050320">
    <property type="entry name" value="N5-glutamine_MTase"/>
</dbReference>
<dbReference type="InterPro" id="IPR029063">
    <property type="entry name" value="SAM-dependent_MTases_sf"/>
</dbReference>
<dbReference type="PANTHER" id="PTHR18895">
    <property type="entry name" value="HEMK METHYLTRANSFERASE"/>
    <property type="match status" value="1"/>
</dbReference>
<dbReference type="AlphaFoldDB" id="A0A0D2HFY1"/>
<protein>
    <recommendedName>
        <fullName evidence="2">Methyltransferase domain-containing protein</fullName>
    </recommendedName>
</protein>
<proteinExistence type="predicted"/>
<dbReference type="GO" id="GO:0008168">
    <property type="term" value="F:methyltransferase activity"/>
    <property type="evidence" value="ECO:0007669"/>
    <property type="project" value="InterPro"/>
</dbReference>
<dbReference type="GO" id="GO:0005739">
    <property type="term" value="C:mitochondrion"/>
    <property type="evidence" value="ECO:0007669"/>
    <property type="project" value="TreeGrafter"/>
</dbReference>
<dbReference type="CDD" id="cd02440">
    <property type="entry name" value="AdoMet_MTases"/>
    <property type="match status" value="1"/>
</dbReference>
<dbReference type="PROSITE" id="PS00092">
    <property type="entry name" value="N6_MTASE"/>
    <property type="match status" value="1"/>
</dbReference>
<gene>
    <name evidence="1" type="ORF">Z519_09856</name>
</gene>
<dbReference type="EMBL" id="KN846995">
    <property type="protein sequence ID" value="KIW89700.1"/>
    <property type="molecule type" value="Genomic_DNA"/>
</dbReference>
<dbReference type="InterPro" id="IPR002052">
    <property type="entry name" value="DNA_methylase_N6_adenine_CS"/>
</dbReference>
<dbReference type="Gene3D" id="3.40.50.150">
    <property type="entry name" value="Vaccinia Virus protein VP39"/>
    <property type="match status" value="1"/>
</dbReference>
<reference evidence="1" key="1">
    <citation type="submission" date="2015-01" db="EMBL/GenBank/DDBJ databases">
        <title>The Genome Sequence of Cladophialophora bantiana CBS 173.52.</title>
        <authorList>
            <consortium name="The Broad Institute Genomics Platform"/>
            <person name="Cuomo C."/>
            <person name="de Hoog S."/>
            <person name="Gorbushina A."/>
            <person name="Stielow B."/>
            <person name="Teixiera M."/>
            <person name="Abouelleil A."/>
            <person name="Chapman S.B."/>
            <person name="Priest M."/>
            <person name="Young S.K."/>
            <person name="Wortman J."/>
            <person name="Nusbaum C."/>
            <person name="Birren B."/>
        </authorList>
    </citation>
    <scope>NUCLEOTIDE SEQUENCE [LARGE SCALE GENOMIC DNA]</scope>
    <source>
        <strain evidence="1">CBS 173.52</strain>
    </source>
</reference>
<evidence type="ECO:0008006" key="2">
    <source>
        <dbReference type="Google" id="ProtNLM"/>
    </source>
</evidence>
<dbReference type="GO" id="GO:0003676">
    <property type="term" value="F:nucleic acid binding"/>
    <property type="evidence" value="ECO:0007669"/>
    <property type="project" value="InterPro"/>
</dbReference>
<sequence>MPRLPPALIRQATSQNPLLTLLLRVCRDLPSARNELRWLQEHARDVVNTKRYASHEASSSVLPASTAQGESVPIRKHEAKKLTVRKVKVLTERTRIRTYNVGKISSLRAEGPRPSIRKVPTQNKHDSVRAFKPAKIRTWHDDGVRELRLRSQSDEVLVTGESNEHVQVQKILAENVGKRSKGMPLQYIIGNQPFGNLDILCQRRVLIPRPETEMYTEKVGNLLLSALNSIYSSTGPRSQTHKKFRILDLCTGTGCIALLLHSVLKPPGRVYDNTVIPPNISIEILGVDNSPDAVSLARTNLKHNISQKLLHPDAANEVSFRNVDVLALAKKGGDGDDRRHHVRKVLNAAAADVGEDDDSYSPSESWDMIIANPPYIGPKDYERGGKTEPSVRDYEPKEALVPRYARGQDSYFRYRSSSILVADLFYWPLMRIARAVDAKLLVMEVGDSEQASRVCKQVFNNYSPDTAALSQFRPRLETWRDDGSVRIIPTQPSANFDAGFEEATDPDIADRAVVVWTDQMADWRRETLPASNPEFDETLRSD</sequence>
<dbReference type="PANTHER" id="PTHR18895:SF74">
    <property type="entry name" value="MTRF1L RELEASE FACTOR GLUTAMINE METHYLTRANSFERASE"/>
    <property type="match status" value="1"/>
</dbReference>
<evidence type="ECO:0000313" key="1">
    <source>
        <dbReference type="EMBL" id="KIW89700.1"/>
    </source>
</evidence>
<accession>A0A0D2HFY1</accession>
<organism evidence="1">
    <name type="scientific">Cladophialophora bantiana (strain ATCC 10958 / CBS 173.52 / CDC B-1940 / NIH 8579)</name>
    <name type="common">Xylohypha bantiana</name>
    <dbReference type="NCBI Taxonomy" id="1442370"/>
    <lineage>
        <taxon>Eukaryota</taxon>
        <taxon>Fungi</taxon>
        <taxon>Dikarya</taxon>
        <taxon>Ascomycota</taxon>
        <taxon>Pezizomycotina</taxon>
        <taxon>Eurotiomycetes</taxon>
        <taxon>Chaetothyriomycetidae</taxon>
        <taxon>Chaetothyriales</taxon>
        <taxon>Herpotrichiellaceae</taxon>
        <taxon>Cladophialophora</taxon>
    </lineage>
</organism>
<dbReference type="OrthoDB" id="269872at2759"/>
<name>A0A0D2HFY1_CLAB1</name>